<evidence type="ECO:0000313" key="1">
    <source>
        <dbReference type="EMBL" id="CRK38601.1"/>
    </source>
</evidence>
<protein>
    <recommendedName>
        <fullName evidence="3">S1 motif domain-containing protein</fullName>
    </recommendedName>
</protein>
<reference evidence="2" key="1">
    <citation type="submission" date="2015-05" db="EMBL/GenBank/DDBJ databases">
        <authorList>
            <person name="Fogelqvist Johan"/>
        </authorList>
    </citation>
    <scope>NUCLEOTIDE SEQUENCE [LARGE SCALE GENOMIC DNA]</scope>
</reference>
<proteinExistence type="predicted"/>
<feature type="non-terminal residue" evidence="1">
    <location>
        <position position="1"/>
    </location>
</feature>
<dbReference type="GO" id="GO:0003723">
    <property type="term" value="F:RNA binding"/>
    <property type="evidence" value="ECO:0007669"/>
    <property type="project" value="TreeGrafter"/>
</dbReference>
<organism evidence="1 2">
    <name type="scientific">Verticillium longisporum</name>
    <name type="common">Verticillium dahliae var. longisporum</name>
    <dbReference type="NCBI Taxonomy" id="100787"/>
    <lineage>
        <taxon>Eukaryota</taxon>
        <taxon>Fungi</taxon>
        <taxon>Dikarya</taxon>
        <taxon>Ascomycota</taxon>
        <taxon>Pezizomycotina</taxon>
        <taxon>Sordariomycetes</taxon>
        <taxon>Hypocreomycetidae</taxon>
        <taxon>Glomerellales</taxon>
        <taxon>Plectosphaerellaceae</taxon>
        <taxon>Verticillium</taxon>
    </lineage>
</organism>
<dbReference type="EMBL" id="CVQI01031580">
    <property type="protein sequence ID" value="CRK38601.1"/>
    <property type="molecule type" value="Genomic_DNA"/>
</dbReference>
<dbReference type="PANTHER" id="PTHR23270:SF10">
    <property type="entry name" value="PROTEIN RRP5 HOMOLOG"/>
    <property type="match status" value="1"/>
</dbReference>
<gene>
    <name evidence="1" type="ORF">BN1723_018692</name>
</gene>
<evidence type="ECO:0000313" key="2">
    <source>
        <dbReference type="Proteomes" id="UP000045706"/>
    </source>
</evidence>
<dbReference type="GO" id="GO:0006364">
    <property type="term" value="P:rRNA processing"/>
    <property type="evidence" value="ECO:0007669"/>
    <property type="project" value="InterPro"/>
</dbReference>
<dbReference type="PANTHER" id="PTHR23270">
    <property type="entry name" value="PROGRAMMED CELL DEATH PROTEIN 11 PRE-RRNA PROCESSING PROTEIN RRP5"/>
    <property type="match status" value="1"/>
</dbReference>
<dbReference type="AlphaFoldDB" id="A0A0G4MW62"/>
<dbReference type="Proteomes" id="UP000045706">
    <property type="component" value="Unassembled WGS sequence"/>
</dbReference>
<name>A0A0G4MW62_VERLO</name>
<accession>A0A0G4MW62</accession>
<feature type="non-terminal residue" evidence="1">
    <location>
        <position position="164"/>
    </location>
</feature>
<sequence>SKVKDGKVEALYESSGPFKEGSVHRGRVIGYSTFDGMYLMTFEPTIIEQQFIRLEDSVSGKIAQLCLDSEKLGKVDKIATEATTVNTFQPGTVVDVLVTSTTGRGLLGKILGHLPVTADLIHSGAGPDAVDLDAKYKIGSRVKARVICTFPNAKNPKLGISLLP</sequence>
<evidence type="ECO:0008006" key="3">
    <source>
        <dbReference type="Google" id="ProtNLM"/>
    </source>
</evidence>
<dbReference type="GO" id="GO:0032040">
    <property type="term" value="C:small-subunit processome"/>
    <property type="evidence" value="ECO:0007669"/>
    <property type="project" value="TreeGrafter"/>
</dbReference>
<dbReference type="InterPro" id="IPR045209">
    <property type="entry name" value="Rrp5"/>
</dbReference>